<gene>
    <name evidence="2" type="ORF">B5G41_05015</name>
</gene>
<accession>A0A1Y3QZU1</accession>
<dbReference type="EMBL" id="NFHB01000003">
    <property type="protein sequence ID" value="OUN03828.1"/>
    <property type="molecule type" value="Genomic_DNA"/>
</dbReference>
<sequence>MDQKVDNRQPIDSQVNIGKNEGNIYLSKKSRFSQRFEKLNSEVAQNEKYDEIFDDLKYYRTKLDGLDMPTKLRDGGFHFREIMTATRKKEKYAKKAERFKFFESAQWIDCQLFAKILDEYNVHVMPLIIQGANQHQIMTVVSEKVVNPVLELINVEGEKDEVLNYDAEDIYGMIYYLTGQCHINWKNYDNIQPGI</sequence>
<dbReference type="OrthoDB" id="9088658at2"/>
<evidence type="ECO:0000259" key="1">
    <source>
        <dbReference type="Pfam" id="PF20285"/>
    </source>
</evidence>
<protein>
    <recommendedName>
        <fullName evidence="1">ABC-three component systems C-terminal domain-containing protein</fullName>
    </recommendedName>
</protein>
<dbReference type="InterPro" id="IPR046911">
    <property type="entry name" value="ABC-3C_CTD9"/>
</dbReference>
<reference evidence="3" key="1">
    <citation type="submission" date="2017-04" db="EMBL/GenBank/DDBJ databases">
        <title>Function of individual gut microbiota members based on whole genome sequencing of pure cultures obtained from chicken caecum.</title>
        <authorList>
            <person name="Medvecky M."/>
            <person name="Cejkova D."/>
            <person name="Polansky O."/>
            <person name="Karasova D."/>
            <person name="Kubasova T."/>
            <person name="Cizek A."/>
            <person name="Rychlik I."/>
        </authorList>
    </citation>
    <scope>NUCLEOTIDE SEQUENCE [LARGE SCALE GENOMIC DNA]</scope>
    <source>
        <strain evidence="3">An90</strain>
    </source>
</reference>
<comment type="caution">
    <text evidence="2">The sequence shown here is derived from an EMBL/GenBank/DDBJ whole genome shotgun (WGS) entry which is preliminary data.</text>
</comment>
<dbReference type="RefSeq" id="WP_087401601.1">
    <property type="nucleotide sequence ID" value="NZ_NFHB01000003.1"/>
</dbReference>
<dbReference type="Proteomes" id="UP000195772">
    <property type="component" value="Unassembled WGS sequence"/>
</dbReference>
<dbReference type="Pfam" id="PF20285">
    <property type="entry name" value="CTD9"/>
    <property type="match status" value="1"/>
</dbReference>
<evidence type="ECO:0000313" key="3">
    <source>
        <dbReference type="Proteomes" id="UP000195772"/>
    </source>
</evidence>
<dbReference type="CDD" id="cd04868">
    <property type="entry name" value="ACT_AK-like"/>
    <property type="match status" value="1"/>
</dbReference>
<name>A0A1Y3QZU1_9BACT</name>
<organism evidence="2 3">
    <name type="scientific">Alistipes onderdonkii</name>
    <dbReference type="NCBI Taxonomy" id="328813"/>
    <lineage>
        <taxon>Bacteria</taxon>
        <taxon>Pseudomonadati</taxon>
        <taxon>Bacteroidota</taxon>
        <taxon>Bacteroidia</taxon>
        <taxon>Bacteroidales</taxon>
        <taxon>Rikenellaceae</taxon>
        <taxon>Alistipes</taxon>
    </lineage>
</organism>
<evidence type="ECO:0000313" key="2">
    <source>
        <dbReference type="EMBL" id="OUN03828.1"/>
    </source>
</evidence>
<dbReference type="AlphaFoldDB" id="A0A1Y3QZU1"/>
<feature type="domain" description="ABC-three component systems C-terminal" evidence="1">
    <location>
        <begin position="67"/>
        <end position="185"/>
    </location>
</feature>
<proteinExistence type="predicted"/>